<dbReference type="GeneID" id="90035817"/>
<evidence type="ECO:0000313" key="13">
    <source>
        <dbReference type="Proteomes" id="UP001498771"/>
    </source>
</evidence>
<keyword evidence="9 10" id="KW-0137">Centromere</keyword>
<dbReference type="CDD" id="cd11565">
    <property type="entry name" value="RWD_Spc24"/>
    <property type="match status" value="1"/>
</dbReference>
<evidence type="ECO:0000256" key="4">
    <source>
        <dbReference type="ARBA" id="ARBA00022776"/>
    </source>
</evidence>
<dbReference type="SUPFAM" id="SSF143026">
    <property type="entry name" value="Kinetochore globular domain"/>
    <property type="match status" value="1"/>
</dbReference>
<keyword evidence="4 10" id="KW-0498">Mitosis</keyword>
<dbReference type="Proteomes" id="UP001498771">
    <property type="component" value="Unassembled WGS sequence"/>
</dbReference>
<reference evidence="12 13" key="1">
    <citation type="submission" date="2024-03" db="EMBL/GenBank/DDBJ databases">
        <title>Genome-scale model development and genomic sequencing of the oleaginous clade Lipomyces.</title>
        <authorList>
            <consortium name="Lawrence Berkeley National Laboratory"/>
            <person name="Czajka J.J."/>
            <person name="Han Y."/>
            <person name="Kim J."/>
            <person name="Mondo S.J."/>
            <person name="Hofstad B.A."/>
            <person name="Robles A."/>
            <person name="Haridas S."/>
            <person name="Riley R."/>
            <person name="LaButti K."/>
            <person name="Pangilinan J."/>
            <person name="Andreopoulos W."/>
            <person name="Lipzen A."/>
            <person name="Yan J."/>
            <person name="Wang M."/>
            <person name="Ng V."/>
            <person name="Grigoriev I.V."/>
            <person name="Spatafora J.W."/>
            <person name="Magnuson J.K."/>
            <person name="Baker S.E."/>
            <person name="Pomraning K.R."/>
        </authorList>
    </citation>
    <scope>NUCLEOTIDE SEQUENCE [LARGE SCALE GENOMIC DNA]</scope>
    <source>
        <strain evidence="12 13">Phaff 52-87</strain>
    </source>
</reference>
<evidence type="ECO:0000256" key="7">
    <source>
        <dbReference type="ARBA" id="ARBA00023242"/>
    </source>
</evidence>
<organism evidence="12 13">
    <name type="scientific">Myxozyma melibiosi</name>
    <dbReference type="NCBI Taxonomy" id="54550"/>
    <lineage>
        <taxon>Eukaryota</taxon>
        <taxon>Fungi</taxon>
        <taxon>Dikarya</taxon>
        <taxon>Ascomycota</taxon>
        <taxon>Saccharomycotina</taxon>
        <taxon>Lipomycetes</taxon>
        <taxon>Lipomycetales</taxon>
        <taxon>Lipomycetaceae</taxon>
        <taxon>Myxozyma</taxon>
    </lineage>
</organism>
<comment type="subcellular location">
    <subcellularLocation>
        <location evidence="10">Nucleus</location>
    </subcellularLocation>
    <subcellularLocation>
        <location evidence="10">Chromosome</location>
        <location evidence="10">Centromere</location>
        <location evidence="10">Kinetochore</location>
    </subcellularLocation>
</comment>
<dbReference type="PANTHER" id="PTHR22142">
    <property type="match status" value="1"/>
</dbReference>
<comment type="function">
    <text evidence="10">Acts as a component of the essential kinetochore-associated NDC80 complex, which is required for chromosome segregation and spindle checkpoint activity.</text>
</comment>
<evidence type="ECO:0000256" key="8">
    <source>
        <dbReference type="ARBA" id="ARBA00023306"/>
    </source>
</evidence>
<evidence type="ECO:0000256" key="10">
    <source>
        <dbReference type="RuleBase" id="RU368011"/>
    </source>
</evidence>
<evidence type="ECO:0000256" key="9">
    <source>
        <dbReference type="ARBA" id="ARBA00023328"/>
    </source>
</evidence>
<dbReference type="InterPro" id="IPR038066">
    <property type="entry name" value="Spc24_Fungi_globular_sf"/>
</dbReference>
<accession>A0ABR1FB34</accession>
<dbReference type="Pfam" id="PF08286">
    <property type="entry name" value="Spc24"/>
    <property type="match status" value="1"/>
</dbReference>
<evidence type="ECO:0000256" key="3">
    <source>
        <dbReference type="ARBA" id="ARBA00022618"/>
    </source>
</evidence>
<sequence>MPSDKMSTLVASTAANFQIAPDVQAVSRISDHIRILKAARELERDQQMELLRALSRRTELAKSAVTSLSSPSKRNHTERMLALDREKFALAKTINELESAYHSSETTLARLNNDLEKLRSEDVLASESSAQQDSTILLLKVYRSLGVSLESDDIGGYSKAVVRSQESNDMHVLNMDKSYSNFFIANHLWSMM</sequence>
<proteinExistence type="inferred from homology"/>
<gene>
    <name evidence="12" type="ORF">BZA70DRAFT_234636</name>
</gene>
<dbReference type="InterPro" id="IPR013252">
    <property type="entry name" value="Ndc80_Spc24"/>
</dbReference>
<keyword evidence="2 10" id="KW-0158">Chromosome</keyword>
<keyword evidence="6 11" id="KW-0175">Coiled coil</keyword>
<keyword evidence="3 10" id="KW-0132">Cell division</keyword>
<evidence type="ECO:0000256" key="5">
    <source>
        <dbReference type="ARBA" id="ARBA00022838"/>
    </source>
</evidence>
<evidence type="ECO:0000256" key="1">
    <source>
        <dbReference type="ARBA" id="ARBA00007804"/>
    </source>
</evidence>
<dbReference type="PANTHER" id="PTHR22142:SF2">
    <property type="entry name" value="KINETOCHORE PROTEIN SPC24"/>
    <property type="match status" value="1"/>
</dbReference>
<comment type="caution">
    <text evidence="12">The sequence shown here is derived from an EMBL/GenBank/DDBJ whole genome shotgun (WGS) entry which is preliminary data.</text>
</comment>
<dbReference type="RefSeq" id="XP_064770100.1">
    <property type="nucleotide sequence ID" value="XM_064910305.1"/>
</dbReference>
<evidence type="ECO:0000256" key="11">
    <source>
        <dbReference type="SAM" id="Coils"/>
    </source>
</evidence>
<evidence type="ECO:0000256" key="6">
    <source>
        <dbReference type="ARBA" id="ARBA00023054"/>
    </source>
</evidence>
<keyword evidence="13" id="KW-1185">Reference proteome</keyword>
<keyword evidence="5 10" id="KW-0995">Kinetochore</keyword>
<evidence type="ECO:0000313" key="12">
    <source>
        <dbReference type="EMBL" id="KAK7207067.1"/>
    </source>
</evidence>
<protein>
    <recommendedName>
        <fullName evidence="10">Kinetochore protein Spc24</fullName>
    </recommendedName>
</protein>
<dbReference type="Gene3D" id="3.30.160.430">
    <property type="match status" value="1"/>
</dbReference>
<evidence type="ECO:0000256" key="2">
    <source>
        <dbReference type="ARBA" id="ARBA00022454"/>
    </source>
</evidence>
<feature type="coiled-coil region" evidence="11">
    <location>
        <begin position="94"/>
        <end position="121"/>
    </location>
</feature>
<name>A0ABR1FB34_9ASCO</name>
<keyword evidence="8 10" id="KW-0131">Cell cycle</keyword>
<comment type="subunit">
    <text evidence="10">Component of the NDC80 complex.</text>
</comment>
<comment type="similarity">
    <text evidence="1 10">Belongs to the SPC24 family.</text>
</comment>
<dbReference type="EMBL" id="JBBJBU010000001">
    <property type="protein sequence ID" value="KAK7207067.1"/>
    <property type="molecule type" value="Genomic_DNA"/>
</dbReference>
<keyword evidence="7 10" id="KW-0539">Nucleus</keyword>